<dbReference type="Gene3D" id="1.25.40.20">
    <property type="entry name" value="Ankyrin repeat-containing domain"/>
    <property type="match status" value="3"/>
</dbReference>
<evidence type="ECO:0000256" key="2">
    <source>
        <dbReference type="ARBA" id="ARBA00023043"/>
    </source>
</evidence>
<dbReference type="InterPro" id="IPR036770">
    <property type="entry name" value="Ankyrin_rpt-contain_sf"/>
</dbReference>
<keyword evidence="2 3" id="KW-0040">ANK repeat</keyword>
<dbReference type="PROSITE" id="PS50088">
    <property type="entry name" value="ANK_REPEAT"/>
    <property type="match status" value="5"/>
</dbReference>
<accession>A0ABQ5SJV9</accession>
<dbReference type="EMBL" id="BSDZ01000089">
    <property type="protein sequence ID" value="GLI69911.1"/>
    <property type="molecule type" value="Genomic_DNA"/>
</dbReference>
<dbReference type="PANTHER" id="PTHR24198">
    <property type="entry name" value="ANKYRIN REPEAT AND PROTEIN KINASE DOMAIN-CONTAINING PROTEIN"/>
    <property type="match status" value="1"/>
</dbReference>
<feature type="repeat" description="ANK" evidence="3">
    <location>
        <begin position="340"/>
        <end position="372"/>
    </location>
</feature>
<protein>
    <submittedName>
        <fullName evidence="4">Uncharacterized protein</fullName>
    </submittedName>
</protein>
<dbReference type="InterPro" id="IPR002110">
    <property type="entry name" value="Ankyrin_rpt"/>
</dbReference>
<dbReference type="Pfam" id="PF12796">
    <property type="entry name" value="Ank_2"/>
    <property type="match status" value="4"/>
</dbReference>
<dbReference type="SMART" id="SM00248">
    <property type="entry name" value="ANK"/>
    <property type="match status" value="9"/>
</dbReference>
<evidence type="ECO:0000256" key="3">
    <source>
        <dbReference type="PROSITE-ProRule" id="PRU00023"/>
    </source>
</evidence>
<gene>
    <name evidence="4" type="ORF">VaNZ11_014618</name>
</gene>
<evidence type="ECO:0000313" key="5">
    <source>
        <dbReference type="Proteomes" id="UP001165090"/>
    </source>
</evidence>
<sequence>MPYYVVGRDWPDKFYPTNAKWPEPNQWTFLPEDRTKPFHASSDEVKRAIDLEKQEAARRESQKLKKQLFAAIVRRDLAAVQQLIRRSPLLLQRHTSYGANPLGLAAAVGDSSIVGLLLDEGCDVAEPDRVGATPLMAAAARGHTQVCRQLLDSKQGGNHGRTYLLRQSTRRTGEVAVHAAAKGGHLDTLEALLTVRAEAEALDKEGRDCLMMAAANDHPNVMSYMLQNHGASAARADSLGRTALMHAAAAGAVQAVHLLLSLDPPLELSQADHQGYGPLHHACLGGSVEVVEALTQRGLILSAADPTSLTLLQLACRSGHAAVLDWMLRSGIGLRELVAGGVNPMFDAIRGSSTEVVDVLLGHGARIDPRDSKGRTPLGLAAEIGDTAMCRHLVAAGASLLAADNHGRVPRRLAYQANQRETAEALSGMARIRLLAADDVIDGQMYEELDHEAALREAGVVV</sequence>
<dbReference type="PANTHER" id="PTHR24198:SF165">
    <property type="entry name" value="ANKYRIN REPEAT-CONTAINING PROTEIN-RELATED"/>
    <property type="match status" value="1"/>
</dbReference>
<feature type="repeat" description="ANK" evidence="3">
    <location>
        <begin position="373"/>
        <end position="405"/>
    </location>
</feature>
<dbReference type="PROSITE" id="PS50297">
    <property type="entry name" value="ANK_REP_REGION"/>
    <property type="match status" value="4"/>
</dbReference>
<feature type="repeat" description="ANK" evidence="3">
    <location>
        <begin position="97"/>
        <end position="129"/>
    </location>
</feature>
<dbReference type="PRINTS" id="PR01415">
    <property type="entry name" value="ANKYRIN"/>
</dbReference>
<feature type="repeat" description="ANK" evidence="3">
    <location>
        <begin position="274"/>
        <end position="306"/>
    </location>
</feature>
<dbReference type="SUPFAM" id="SSF48403">
    <property type="entry name" value="Ankyrin repeat"/>
    <property type="match status" value="1"/>
</dbReference>
<evidence type="ECO:0000313" key="4">
    <source>
        <dbReference type="EMBL" id="GLI69911.1"/>
    </source>
</evidence>
<name>A0ABQ5SJV9_9CHLO</name>
<proteinExistence type="predicted"/>
<comment type="caution">
    <text evidence="4">The sequence shown here is derived from an EMBL/GenBank/DDBJ whole genome shotgun (WGS) entry which is preliminary data.</text>
</comment>
<dbReference type="Proteomes" id="UP001165090">
    <property type="component" value="Unassembled WGS sequence"/>
</dbReference>
<keyword evidence="5" id="KW-1185">Reference proteome</keyword>
<feature type="repeat" description="ANK" evidence="3">
    <location>
        <begin position="172"/>
        <end position="204"/>
    </location>
</feature>
<evidence type="ECO:0000256" key="1">
    <source>
        <dbReference type="ARBA" id="ARBA00022737"/>
    </source>
</evidence>
<reference evidence="4 5" key="1">
    <citation type="journal article" date="2023" name="IScience">
        <title>Expanded male sex-determining region conserved during the evolution of homothallism in the green alga Volvox.</title>
        <authorList>
            <person name="Yamamoto K."/>
            <person name="Matsuzaki R."/>
            <person name="Mahakham W."/>
            <person name="Heman W."/>
            <person name="Sekimoto H."/>
            <person name="Kawachi M."/>
            <person name="Minakuchi Y."/>
            <person name="Toyoda A."/>
            <person name="Nozaki H."/>
        </authorList>
    </citation>
    <scope>NUCLEOTIDE SEQUENCE [LARGE SCALE GENOMIC DNA]</scope>
    <source>
        <strain evidence="4 5">NIES-4468</strain>
    </source>
</reference>
<organism evidence="4 5">
    <name type="scientific">Volvox africanus</name>
    <dbReference type="NCBI Taxonomy" id="51714"/>
    <lineage>
        <taxon>Eukaryota</taxon>
        <taxon>Viridiplantae</taxon>
        <taxon>Chlorophyta</taxon>
        <taxon>core chlorophytes</taxon>
        <taxon>Chlorophyceae</taxon>
        <taxon>CS clade</taxon>
        <taxon>Chlamydomonadales</taxon>
        <taxon>Volvocaceae</taxon>
        <taxon>Volvox</taxon>
    </lineage>
</organism>
<keyword evidence="1" id="KW-0677">Repeat</keyword>